<proteinExistence type="predicted"/>
<keyword evidence="2" id="KW-1185">Reference proteome</keyword>
<evidence type="ECO:0000313" key="1">
    <source>
        <dbReference type="EMBL" id="MBM9618868.1"/>
    </source>
</evidence>
<protein>
    <submittedName>
        <fullName evidence="1">Uncharacterized protein</fullName>
    </submittedName>
</protein>
<dbReference type="Proteomes" id="UP000664109">
    <property type="component" value="Unassembled WGS sequence"/>
</dbReference>
<reference evidence="1 2" key="1">
    <citation type="journal article" date="2016" name="Arch. Microbiol.">
        <title>Streptomyces zhihengii sp. nov., isolated from rhizospheric soil of Psammosilene tunicoides.</title>
        <authorList>
            <person name="Huang M.J."/>
            <person name="Fei J.J."/>
            <person name="Salam N."/>
            <person name="Kim C.J."/>
            <person name="Hozzein W.N."/>
            <person name="Xiao M."/>
            <person name="Huang H.Q."/>
            <person name="Li W.J."/>
        </authorList>
    </citation>
    <scope>NUCLEOTIDE SEQUENCE [LARGE SCALE GENOMIC DNA]</scope>
    <source>
        <strain evidence="1 2">YIM T102</strain>
    </source>
</reference>
<accession>A0ABS2UMU4</accession>
<organism evidence="1 2">
    <name type="scientific">Streptomyces zhihengii</name>
    <dbReference type="NCBI Taxonomy" id="1818004"/>
    <lineage>
        <taxon>Bacteria</taxon>
        <taxon>Bacillati</taxon>
        <taxon>Actinomycetota</taxon>
        <taxon>Actinomycetes</taxon>
        <taxon>Kitasatosporales</taxon>
        <taxon>Streptomycetaceae</taxon>
        <taxon>Streptomyces</taxon>
    </lineage>
</organism>
<dbReference type="EMBL" id="JAFEJA010000001">
    <property type="protein sequence ID" value="MBM9618868.1"/>
    <property type="molecule type" value="Genomic_DNA"/>
</dbReference>
<evidence type="ECO:0000313" key="2">
    <source>
        <dbReference type="Proteomes" id="UP000664109"/>
    </source>
</evidence>
<name>A0ABS2UMU4_9ACTN</name>
<comment type="caution">
    <text evidence="1">The sequence shown here is derived from an EMBL/GenBank/DDBJ whole genome shotgun (WGS) entry which is preliminary data.</text>
</comment>
<gene>
    <name evidence="1" type="ORF">JE024_09030</name>
</gene>
<dbReference type="RefSeq" id="WP_205373086.1">
    <property type="nucleotide sequence ID" value="NZ_JAFEJA010000001.1"/>
</dbReference>
<sequence>MTTRPHQALAYELDEPLAYRWTDTAFDMCTADDPGLTVAVEHSAGITRVVVSGFCPRCLGEISGEEILTAAGEKGVLGDGTAGTPDLFTRVLVTCNCELGHENRPADVKTGCGITFAVEVFRDDLA</sequence>